<dbReference type="PANTHER" id="PTHR11203">
    <property type="entry name" value="CLEAVAGE AND POLYADENYLATION SPECIFICITY FACTOR FAMILY MEMBER"/>
    <property type="match status" value="1"/>
</dbReference>
<dbReference type="GO" id="GO:0004521">
    <property type="term" value="F:RNA endonuclease activity"/>
    <property type="evidence" value="ECO:0007669"/>
    <property type="project" value="TreeGrafter"/>
</dbReference>
<dbReference type="InterPro" id="IPR001279">
    <property type="entry name" value="Metallo-B-lactamas"/>
</dbReference>
<evidence type="ECO:0000256" key="11">
    <source>
        <dbReference type="ARBA" id="ARBA00023125"/>
    </source>
</evidence>
<feature type="domain" description="Metallo-beta-lactamase" evidence="13">
    <location>
        <begin position="179"/>
        <end position="377"/>
    </location>
</feature>
<dbReference type="InterPro" id="IPR019975">
    <property type="entry name" value="aCPSF1"/>
</dbReference>
<reference evidence="15 16" key="1">
    <citation type="submission" date="2018-06" db="EMBL/GenBank/DDBJ databases">
        <title>Extensive metabolic versatility and redundancy in microbially diverse, dynamic hydrothermal sediments.</title>
        <authorList>
            <person name="Dombrowski N."/>
            <person name="Teske A."/>
            <person name="Baker B.J."/>
        </authorList>
    </citation>
    <scope>NUCLEOTIDE SEQUENCE [LARGE SCALE GENOMIC DNA]</scope>
    <source>
        <strain evidence="15">B30_G17</strain>
    </source>
</reference>
<comment type="caution">
    <text evidence="15">The sequence shown here is derived from an EMBL/GenBank/DDBJ whole genome shotgun (WGS) entry which is preliminary data.</text>
</comment>
<dbReference type="CDD" id="cd22532">
    <property type="entry name" value="KH-II_CPSF_arch_rpt1"/>
    <property type="match status" value="1"/>
</dbReference>
<dbReference type="AlphaFoldDB" id="A0A497ESM7"/>
<feature type="non-terminal residue" evidence="15">
    <location>
        <position position="1"/>
    </location>
</feature>
<dbReference type="GO" id="GO:0046872">
    <property type="term" value="F:metal ion binding"/>
    <property type="evidence" value="ECO:0007669"/>
    <property type="project" value="UniProtKB-KW"/>
</dbReference>
<dbReference type="PANTHER" id="PTHR11203:SF51">
    <property type="entry name" value="CLEAVAGE AND POLYADENYLATION SPECIFICITY FACTOR"/>
    <property type="match status" value="1"/>
</dbReference>
<dbReference type="CDD" id="cd16295">
    <property type="entry name" value="TTHA0252-CPSF-like_MBL-fold"/>
    <property type="match status" value="1"/>
</dbReference>
<dbReference type="SUPFAM" id="SSF56281">
    <property type="entry name" value="Metallo-hydrolase/oxidoreductase"/>
    <property type="match status" value="1"/>
</dbReference>
<evidence type="ECO:0000256" key="10">
    <source>
        <dbReference type="ARBA" id="ARBA00023015"/>
    </source>
</evidence>
<keyword evidence="3" id="KW-0540">Nuclease</keyword>
<evidence type="ECO:0000256" key="2">
    <source>
        <dbReference type="ARBA" id="ARBA00022472"/>
    </source>
</evidence>
<dbReference type="InterPro" id="IPR033769">
    <property type="entry name" value="TffA_KH"/>
</dbReference>
<gene>
    <name evidence="15" type="ORF">DRJ21_01835</name>
</gene>
<evidence type="ECO:0000256" key="5">
    <source>
        <dbReference type="ARBA" id="ARBA00022759"/>
    </source>
</evidence>
<dbReference type="EMBL" id="QMQY01000068">
    <property type="protein sequence ID" value="RLE50209.1"/>
    <property type="molecule type" value="Genomic_DNA"/>
</dbReference>
<evidence type="ECO:0000259" key="14">
    <source>
        <dbReference type="SMART" id="SM01027"/>
    </source>
</evidence>
<dbReference type="NCBIfam" id="TIGR03675">
    <property type="entry name" value="arCOG00543"/>
    <property type="match status" value="1"/>
</dbReference>
<keyword evidence="11" id="KW-0238">DNA-binding</keyword>
<dbReference type="GO" id="GO:0006353">
    <property type="term" value="P:DNA-templated transcription termination"/>
    <property type="evidence" value="ECO:0007669"/>
    <property type="project" value="UniProtKB-KW"/>
</dbReference>
<name>A0A497ESM7_9CREN</name>
<evidence type="ECO:0000313" key="16">
    <source>
        <dbReference type="Proteomes" id="UP000281962"/>
    </source>
</evidence>
<keyword evidence="8" id="KW-0269">Exonuclease</keyword>
<dbReference type="Pfam" id="PF17214">
    <property type="entry name" value="KH_TffA"/>
    <property type="match status" value="1"/>
</dbReference>
<dbReference type="SMART" id="SM01027">
    <property type="entry name" value="Beta-Casp"/>
    <property type="match status" value="1"/>
</dbReference>
<dbReference type="Pfam" id="PF10996">
    <property type="entry name" value="Beta-Casp"/>
    <property type="match status" value="1"/>
</dbReference>
<evidence type="ECO:0000256" key="7">
    <source>
        <dbReference type="ARBA" id="ARBA00022833"/>
    </source>
</evidence>
<protein>
    <submittedName>
        <fullName evidence="15">Beta-CASP ribonuclease aCPSF1</fullName>
    </submittedName>
</protein>
<dbReference type="InterPro" id="IPR036866">
    <property type="entry name" value="RibonucZ/Hydroxyglut_hydro"/>
</dbReference>
<organism evidence="15 16">
    <name type="scientific">Thermoproteota archaeon</name>
    <dbReference type="NCBI Taxonomy" id="2056631"/>
    <lineage>
        <taxon>Archaea</taxon>
        <taxon>Thermoproteota</taxon>
    </lineage>
</organism>
<sequence length="623" mass="70309">LKTVPLEARVTRIEFEGPEIAIYSANPKILIEDESIVRKIAKVIKKRIIIRSDPSIRLPKEKAIEIIKENIPNEISLNEIFFDDSFGEAIIEVDKPGLMISKYGENLKSIMIKTGWKPRVTRKSPMKSTTLDWVKRLTLAESETRKKILRNVGTRIHRPLVFSSGNIRITCLGGFREVGRSAILLETPDSMILLDCGVKTGVSYSINEFPRLDVPEFDIERLDAVIISHAHLDHCGFLPFLFKYGYDGPVYCTRPTRDLMMLLQIDYLEVAAREGSLTPYTMREVREALLHIIPLDYGEVTDIAPDVRLTFHNAGHILGSAIVHLHIGEGEHNLVYTSDFKFGRTRLLEPATYIFPRVETLIIESTYGAPSDILPQRIEAEHQLIEIVNQTISRGGKVLIPVLSVGRAQEIMIVLNEAFKAKYLPQVPVYVEGMVQEATAIHMAYPENLSRALKEKIFHENENPFIGETFQLLPPKVNREEIVEGDPCIILATSGMLTGGPALEYFKLMATDERNSIIFVSYQIAGTLGRRVLSGVKEIPIVTRAGKSEVIQVNMKVHSIQGFSGHSDRRQLLGFMKRITPRPEKVIICHGEEAKALNLAETFRQLFKVNAYAPRNLETIRLK</sequence>
<keyword evidence="7" id="KW-0862">Zinc</keyword>
<keyword evidence="12" id="KW-0804">Transcription</keyword>
<feature type="domain" description="Beta-Casp" evidence="14">
    <location>
        <begin position="408"/>
        <end position="532"/>
    </location>
</feature>
<evidence type="ECO:0000256" key="8">
    <source>
        <dbReference type="ARBA" id="ARBA00022839"/>
    </source>
</evidence>
<evidence type="ECO:0000256" key="3">
    <source>
        <dbReference type="ARBA" id="ARBA00022722"/>
    </source>
</evidence>
<proteinExistence type="inferred from homology"/>
<dbReference type="GO" id="GO:0003677">
    <property type="term" value="F:DNA binding"/>
    <property type="evidence" value="ECO:0007669"/>
    <property type="project" value="UniProtKB-KW"/>
</dbReference>
<comment type="cofactor">
    <cofactor evidence="1">
        <name>Zn(2+)</name>
        <dbReference type="ChEBI" id="CHEBI:29105"/>
    </cofactor>
</comment>
<dbReference type="Proteomes" id="UP000281962">
    <property type="component" value="Unassembled WGS sequence"/>
</dbReference>
<evidence type="ECO:0000256" key="1">
    <source>
        <dbReference type="ARBA" id="ARBA00001947"/>
    </source>
</evidence>
<dbReference type="Pfam" id="PF16661">
    <property type="entry name" value="Lactamase_B_6"/>
    <property type="match status" value="1"/>
</dbReference>
<evidence type="ECO:0000259" key="13">
    <source>
        <dbReference type="SMART" id="SM00849"/>
    </source>
</evidence>
<evidence type="ECO:0000313" key="15">
    <source>
        <dbReference type="EMBL" id="RLE50209.1"/>
    </source>
</evidence>
<dbReference type="HAMAP" id="MF_00870">
    <property type="entry name" value="FttA"/>
    <property type="match status" value="1"/>
</dbReference>
<accession>A0A497ESM7</accession>
<dbReference type="Gene3D" id="3.30.300.20">
    <property type="match status" value="1"/>
</dbReference>
<keyword evidence="6" id="KW-0378">Hydrolase</keyword>
<dbReference type="Gene3D" id="3.30.300.230">
    <property type="match status" value="1"/>
</dbReference>
<dbReference type="SMART" id="SM00849">
    <property type="entry name" value="Lactamase_B"/>
    <property type="match status" value="1"/>
</dbReference>
<keyword evidence="10" id="KW-0805">Transcription regulation</keyword>
<dbReference type="CDD" id="cd02410">
    <property type="entry name" value="KH-II_CPSF_arch_rpt2"/>
    <property type="match status" value="1"/>
</dbReference>
<keyword evidence="4" id="KW-0479">Metal-binding</keyword>
<dbReference type="InterPro" id="IPR015946">
    <property type="entry name" value="KH_dom-like_a/b"/>
</dbReference>
<dbReference type="GO" id="GO:0004527">
    <property type="term" value="F:exonuclease activity"/>
    <property type="evidence" value="ECO:0007669"/>
    <property type="project" value="UniProtKB-KW"/>
</dbReference>
<dbReference type="Gene3D" id="3.40.50.10890">
    <property type="match status" value="1"/>
</dbReference>
<evidence type="ECO:0000256" key="12">
    <source>
        <dbReference type="ARBA" id="ARBA00023163"/>
    </source>
</evidence>
<dbReference type="Gene3D" id="3.60.15.10">
    <property type="entry name" value="Ribonuclease Z/Hydroxyacylglutathione hydrolase-like"/>
    <property type="match status" value="1"/>
</dbReference>
<dbReference type="InterPro" id="IPR050698">
    <property type="entry name" value="MBL"/>
</dbReference>
<dbReference type="Pfam" id="PF07521">
    <property type="entry name" value="RMMBL"/>
    <property type="match status" value="1"/>
</dbReference>
<keyword evidence="2" id="KW-0806">Transcription termination</keyword>
<evidence type="ECO:0000256" key="9">
    <source>
        <dbReference type="ARBA" id="ARBA00022884"/>
    </source>
</evidence>
<dbReference type="InterPro" id="IPR022712">
    <property type="entry name" value="Beta_Casp"/>
</dbReference>
<dbReference type="InterPro" id="IPR011108">
    <property type="entry name" value="RMMBL"/>
</dbReference>
<keyword evidence="5" id="KW-0255">Endonuclease</keyword>
<dbReference type="GO" id="GO:0003723">
    <property type="term" value="F:RNA binding"/>
    <property type="evidence" value="ECO:0007669"/>
    <property type="project" value="UniProtKB-KW"/>
</dbReference>
<keyword evidence="9" id="KW-0694">RNA-binding</keyword>
<evidence type="ECO:0000256" key="6">
    <source>
        <dbReference type="ARBA" id="ARBA00022801"/>
    </source>
</evidence>
<evidence type="ECO:0000256" key="4">
    <source>
        <dbReference type="ARBA" id="ARBA00022723"/>
    </source>
</evidence>